<evidence type="ECO:0000256" key="6">
    <source>
        <dbReference type="ARBA" id="ARBA00023157"/>
    </source>
</evidence>
<evidence type="ECO:0000313" key="11">
    <source>
        <dbReference type="Proteomes" id="UP000261340"/>
    </source>
</evidence>
<evidence type="ECO:0000256" key="7">
    <source>
        <dbReference type="ARBA" id="ARBA00023180"/>
    </source>
</evidence>
<dbReference type="Gene3D" id="2.10.50.10">
    <property type="entry name" value="Tumor Necrosis Factor Receptor, subunit A, domain 2"/>
    <property type="match status" value="3"/>
</dbReference>
<dbReference type="PROSITE" id="PS50050">
    <property type="entry name" value="TNFR_NGFR_2"/>
    <property type="match status" value="2"/>
</dbReference>
<evidence type="ECO:0000256" key="8">
    <source>
        <dbReference type="PROSITE-ProRule" id="PRU00206"/>
    </source>
</evidence>
<feature type="disulfide bond" evidence="8">
    <location>
        <begin position="110"/>
        <end position="128"/>
    </location>
</feature>
<organism evidence="10 11">
    <name type="scientific">Amphilophus citrinellus</name>
    <name type="common">Midas cichlid</name>
    <name type="synonym">Cichlasoma citrinellum</name>
    <dbReference type="NCBI Taxonomy" id="61819"/>
    <lineage>
        <taxon>Eukaryota</taxon>
        <taxon>Metazoa</taxon>
        <taxon>Chordata</taxon>
        <taxon>Craniata</taxon>
        <taxon>Vertebrata</taxon>
        <taxon>Euteleostomi</taxon>
        <taxon>Actinopterygii</taxon>
        <taxon>Neopterygii</taxon>
        <taxon>Teleostei</taxon>
        <taxon>Neoteleostei</taxon>
        <taxon>Acanthomorphata</taxon>
        <taxon>Ovalentaria</taxon>
        <taxon>Cichlomorphae</taxon>
        <taxon>Cichliformes</taxon>
        <taxon>Cichlidae</taxon>
        <taxon>New World cichlids</taxon>
        <taxon>Cichlasomatinae</taxon>
        <taxon>Heroini</taxon>
        <taxon>Amphilophus</taxon>
    </lineage>
</organism>
<reference evidence="10" key="2">
    <citation type="submission" date="2025-09" db="UniProtKB">
        <authorList>
            <consortium name="Ensembl"/>
        </authorList>
    </citation>
    <scope>IDENTIFICATION</scope>
</reference>
<feature type="domain" description="TNFR-Cys" evidence="9">
    <location>
        <begin position="49"/>
        <end position="89"/>
    </location>
</feature>
<dbReference type="GeneTree" id="ENSGT00940000155167"/>
<keyword evidence="4" id="KW-0732">Signal</keyword>
<proteinExistence type="predicted"/>
<sequence length="283" mass="31606">MTLTKYMIVAMTFEDKDPTTGLSVTCDRCSPGTYLRTRCSSTKKSECAPCPPGSFTEVWNHIGRCLRCGVCSHNQVVKTPCTADRDCECQCKPGYYYKQEYEMCVRHSECSSGQGVVTKGTPDQDTVCQICPEGTYADIFSAHNCTAHKSCSNAGLQLVLMGSSWHNSVCANCSELKDGADYLREILPAFFVRHNMNVKHLRRIVHKLPSGDGKRRTSDLNSSELHEQLNTWIVSARPEHIRELPSILTKTGVISAGERLDSKLRRIDIQLKSQCRGNEVEMV</sequence>
<evidence type="ECO:0000256" key="5">
    <source>
        <dbReference type="ARBA" id="ARBA00022737"/>
    </source>
</evidence>
<name>A0A3Q0RYD4_AMPCI</name>
<evidence type="ECO:0000256" key="3">
    <source>
        <dbReference type="ARBA" id="ARBA00022703"/>
    </source>
</evidence>
<dbReference type="SUPFAM" id="SSF57586">
    <property type="entry name" value="TNF receptor-like"/>
    <property type="match status" value="2"/>
</dbReference>
<feature type="disulfide bond" evidence="8">
    <location>
        <begin position="71"/>
        <end position="89"/>
    </location>
</feature>
<keyword evidence="5" id="KW-0677">Repeat</keyword>
<feature type="domain" description="TNFR-Cys" evidence="9">
    <location>
        <begin position="90"/>
        <end position="128"/>
    </location>
</feature>
<dbReference type="PANTHER" id="PTHR23097">
    <property type="entry name" value="TUMOR NECROSIS FACTOR RECEPTOR SUPERFAMILY MEMBER"/>
    <property type="match status" value="1"/>
</dbReference>
<feature type="repeat" description="TNFR-Cys" evidence="8">
    <location>
        <begin position="49"/>
        <end position="89"/>
    </location>
</feature>
<dbReference type="GO" id="GO:0005576">
    <property type="term" value="C:extracellular region"/>
    <property type="evidence" value="ECO:0007669"/>
    <property type="project" value="UniProtKB-SubCell"/>
</dbReference>
<dbReference type="InterPro" id="IPR052459">
    <property type="entry name" value="TNFRSF_decoy_receptor"/>
</dbReference>
<feature type="disulfide bond" evidence="8">
    <location>
        <begin position="50"/>
        <end position="65"/>
    </location>
</feature>
<keyword evidence="2" id="KW-0964">Secreted</keyword>
<dbReference type="AlphaFoldDB" id="A0A3Q0RYD4"/>
<reference evidence="10" key="1">
    <citation type="submission" date="2025-08" db="UniProtKB">
        <authorList>
            <consortium name="Ensembl"/>
        </authorList>
    </citation>
    <scope>IDENTIFICATION</scope>
</reference>
<evidence type="ECO:0000256" key="4">
    <source>
        <dbReference type="ARBA" id="ARBA00022729"/>
    </source>
</evidence>
<keyword evidence="3" id="KW-0053">Apoptosis</keyword>
<dbReference type="PANTHER" id="PTHR23097:SF116">
    <property type="entry name" value="TUMOR NECROSIS FACTOR RECEPTOR SUPERFAMILY MEMBER 6B"/>
    <property type="match status" value="1"/>
</dbReference>
<evidence type="ECO:0000256" key="1">
    <source>
        <dbReference type="ARBA" id="ARBA00004613"/>
    </source>
</evidence>
<accession>A0A3Q0RYD4</accession>
<keyword evidence="7" id="KW-0325">Glycoprotein</keyword>
<keyword evidence="11" id="KW-1185">Reference proteome</keyword>
<feature type="repeat" description="TNFR-Cys" evidence="8">
    <location>
        <begin position="90"/>
        <end position="128"/>
    </location>
</feature>
<feature type="disulfide bond" evidence="8">
    <location>
        <begin position="68"/>
        <end position="81"/>
    </location>
</feature>
<dbReference type="GO" id="GO:0006915">
    <property type="term" value="P:apoptotic process"/>
    <property type="evidence" value="ECO:0007669"/>
    <property type="project" value="UniProtKB-KW"/>
</dbReference>
<keyword evidence="6 8" id="KW-1015">Disulfide bond</keyword>
<dbReference type="Pfam" id="PF00020">
    <property type="entry name" value="TNFR_c6"/>
    <property type="match status" value="2"/>
</dbReference>
<evidence type="ECO:0000313" key="10">
    <source>
        <dbReference type="Ensembl" id="ENSACIP00000015462.1"/>
    </source>
</evidence>
<comment type="caution">
    <text evidence="8">Lacks conserved residue(s) required for the propagation of feature annotation.</text>
</comment>
<dbReference type="Proteomes" id="UP000261340">
    <property type="component" value="Unplaced"/>
</dbReference>
<dbReference type="InterPro" id="IPR048522">
    <property type="entry name" value="Death_3_fish"/>
</dbReference>
<protein>
    <recommendedName>
        <fullName evidence="9">TNFR-Cys domain-containing protein</fullName>
    </recommendedName>
</protein>
<dbReference type="Pfam" id="PF21733">
    <property type="entry name" value="Death_3"/>
    <property type="match status" value="1"/>
</dbReference>
<evidence type="ECO:0000259" key="9">
    <source>
        <dbReference type="PROSITE" id="PS50050"/>
    </source>
</evidence>
<dbReference type="SMART" id="SM00208">
    <property type="entry name" value="TNFR"/>
    <property type="match status" value="3"/>
</dbReference>
<comment type="subcellular location">
    <subcellularLocation>
        <location evidence="1">Secreted</location>
    </subcellularLocation>
</comment>
<dbReference type="InterPro" id="IPR001368">
    <property type="entry name" value="TNFR/NGFR_Cys_rich_reg"/>
</dbReference>
<evidence type="ECO:0000256" key="2">
    <source>
        <dbReference type="ARBA" id="ARBA00022525"/>
    </source>
</evidence>
<dbReference type="Ensembl" id="ENSACIT00000015873.1">
    <property type="protein sequence ID" value="ENSACIP00000015462.1"/>
    <property type="gene ID" value="ENSACIG00000012010.1"/>
</dbReference>